<evidence type="ECO:0000259" key="9">
    <source>
        <dbReference type="PROSITE" id="PS51755"/>
    </source>
</evidence>
<evidence type="ECO:0000256" key="1">
    <source>
        <dbReference type="ARBA" id="ARBA00022553"/>
    </source>
</evidence>
<evidence type="ECO:0000256" key="2">
    <source>
        <dbReference type="ARBA" id="ARBA00023012"/>
    </source>
</evidence>
<dbReference type="InterPro" id="IPR001867">
    <property type="entry name" value="OmpR/PhoB-type_DNA-bd"/>
</dbReference>
<sequence length="229" mass="25496">MESNARERESLSRKLQRHGYPVTAVDTGAGALRRHYEAALILLNVDLSDLDGIEICRTVRDSSAVPIIIVTARASELDRILGLRSGADDYIVHPYGTRELIARIQAVTRRCRTSQHNSASAGSDLLRYDQLTINSRTRRVELSGTPLKMTRKEFDLLLLLAANPDTVIDRHTIADQIWDGSLSSRTVDTHVNNLRKKLNCNDWIITVRGVGFRFATDVGCGIEDDNLSA</sequence>
<dbReference type="CDD" id="cd00383">
    <property type="entry name" value="trans_reg_C"/>
    <property type="match status" value="1"/>
</dbReference>
<keyword evidence="2" id="KW-0902">Two-component regulatory system</keyword>
<evidence type="ECO:0000256" key="5">
    <source>
        <dbReference type="ARBA" id="ARBA00023163"/>
    </source>
</evidence>
<keyword evidence="1" id="KW-0597">Phosphoprotein</keyword>
<accession>A0ABV8VJ19</accession>
<gene>
    <name evidence="10" type="ORF">ACFO5K_18220</name>
</gene>
<dbReference type="Gene3D" id="1.10.10.10">
    <property type="entry name" value="Winged helix-like DNA-binding domain superfamily/Winged helix DNA-binding domain"/>
    <property type="match status" value="1"/>
</dbReference>
<name>A0ABV8VJ19_9NOCA</name>
<keyword evidence="3" id="KW-0805">Transcription regulation</keyword>
<evidence type="ECO:0000256" key="7">
    <source>
        <dbReference type="PROSITE-ProRule" id="PRU01091"/>
    </source>
</evidence>
<dbReference type="PANTHER" id="PTHR48111">
    <property type="entry name" value="REGULATOR OF RPOS"/>
    <property type="match status" value="1"/>
</dbReference>
<evidence type="ECO:0000256" key="4">
    <source>
        <dbReference type="ARBA" id="ARBA00023125"/>
    </source>
</evidence>
<dbReference type="PANTHER" id="PTHR48111:SF1">
    <property type="entry name" value="TWO-COMPONENT RESPONSE REGULATOR ORR33"/>
    <property type="match status" value="1"/>
</dbReference>
<dbReference type="EMBL" id="JBHSDL010000016">
    <property type="protein sequence ID" value="MFC4376041.1"/>
    <property type="molecule type" value="Genomic_DNA"/>
</dbReference>
<dbReference type="InterPro" id="IPR039420">
    <property type="entry name" value="WalR-like"/>
</dbReference>
<dbReference type="SUPFAM" id="SSF52172">
    <property type="entry name" value="CheY-like"/>
    <property type="match status" value="1"/>
</dbReference>
<dbReference type="InterPro" id="IPR016032">
    <property type="entry name" value="Sig_transdc_resp-reg_C-effctor"/>
</dbReference>
<evidence type="ECO:0000259" key="8">
    <source>
        <dbReference type="PROSITE" id="PS50110"/>
    </source>
</evidence>
<keyword evidence="4 7" id="KW-0238">DNA-binding</keyword>
<evidence type="ECO:0000313" key="10">
    <source>
        <dbReference type="EMBL" id="MFC4376041.1"/>
    </source>
</evidence>
<dbReference type="SUPFAM" id="SSF46894">
    <property type="entry name" value="C-terminal effector domain of the bipartite response regulators"/>
    <property type="match status" value="1"/>
</dbReference>
<organism evidence="10 11">
    <name type="scientific">Nocardia halotolerans</name>
    <dbReference type="NCBI Taxonomy" id="1755878"/>
    <lineage>
        <taxon>Bacteria</taxon>
        <taxon>Bacillati</taxon>
        <taxon>Actinomycetota</taxon>
        <taxon>Actinomycetes</taxon>
        <taxon>Mycobacteriales</taxon>
        <taxon>Nocardiaceae</taxon>
        <taxon>Nocardia</taxon>
    </lineage>
</organism>
<feature type="DNA-binding region" description="OmpR/PhoB-type" evidence="7">
    <location>
        <begin position="123"/>
        <end position="216"/>
    </location>
</feature>
<protein>
    <submittedName>
        <fullName evidence="10">Response regulator transcription factor</fullName>
    </submittedName>
</protein>
<dbReference type="Pfam" id="PF00486">
    <property type="entry name" value="Trans_reg_C"/>
    <property type="match status" value="1"/>
</dbReference>
<dbReference type="Proteomes" id="UP001595844">
    <property type="component" value="Unassembled WGS sequence"/>
</dbReference>
<dbReference type="Gene3D" id="3.40.50.2300">
    <property type="match status" value="1"/>
</dbReference>
<dbReference type="InterPro" id="IPR001789">
    <property type="entry name" value="Sig_transdc_resp-reg_receiver"/>
</dbReference>
<proteinExistence type="predicted"/>
<reference evidence="11" key="1">
    <citation type="journal article" date="2019" name="Int. J. Syst. Evol. Microbiol.">
        <title>The Global Catalogue of Microorganisms (GCM) 10K type strain sequencing project: providing services to taxonomists for standard genome sequencing and annotation.</title>
        <authorList>
            <consortium name="The Broad Institute Genomics Platform"/>
            <consortium name="The Broad Institute Genome Sequencing Center for Infectious Disease"/>
            <person name="Wu L."/>
            <person name="Ma J."/>
        </authorList>
    </citation>
    <scope>NUCLEOTIDE SEQUENCE [LARGE SCALE GENOMIC DNA]</scope>
    <source>
        <strain evidence="11">IBRC-M 10490</strain>
    </source>
</reference>
<feature type="domain" description="Response regulatory" evidence="8">
    <location>
        <begin position="1"/>
        <end position="108"/>
    </location>
</feature>
<dbReference type="SMART" id="SM00862">
    <property type="entry name" value="Trans_reg_C"/>
    <property type="match status" value="1"/>
</dbReference>
<dbReference type="InterPro" id="IPR036388">
    <property type="entry name" value="WH-like_DNA-bd_sf"/>
</dbReference>
<evidence type="ECO:0000313" key="11">
    <source>
        <dbReference type="Proteomes" id="UP001595844"/>
    </source>
</evidence>
<dbReference type="Pfam" id="PF00072">
    <property type="entry name" value="Response_reg"/>
    <property type="match status" value="1"/>
</dbReference>
<dbReference type="PROSITE" id="PS50110">
    <property type="entry name" value="RESPONSE_REGULATORY"/>
    <property type="match status" value="1"/>
</dbReference>
<dbReference type="Gene3D" id="6.10.250.690">
    <property type="match status" value="1"/>
</dbReference>
<keyword evidence="11" id="KW-1185">Reference proteome</keyword>
<feature type="domain" description="OmpR/PhoB-type" evidence="9">
    <location>
        <begin position="123"/>
        <end position="216"/>
    </location>
</feature>
<comment type="caution">
    <text evidence="6">Lacks conserved residue(s) required for the propagation of feature annotation.</text>
</comment>
<dbReference type="SMART" id="SM00448">
    <property type="entry name" value="REC"/>
    <property type="match status" value="1"/>
</dbReference>
<keyword evidence="5" id="KW-0804">Transcription</keyword>
<dbReference type="RefSeq" id="WP_378564050.1">
    <property type="nucleotide sequence ID" value="NZ_JBHSDL010000016.1"/>
</dbReference>
<evidence type="ECO:0000256" key="6">
    <source>
        <dbReference type="PROSITE-ProRule" id="PRU00169"/>
    </source>
</evidence>
<dbReference type="InterPro" id="IPR011006">
    <property type="entry name" value="CheY-like_superfamily"/>
</dbReference>
<comment type="caution">
    <text evidence="10">The sequence shown here is derived from an EMBL/GenBank/DDBJ whole genome shotgun (WGS) entry which is preliminary data.</text>
</comment>
<dbReference type="PROSITE" id="PS51755">
    <property type="entry name" value="OMPR_PHOB"/>
    <property type="match status" value="1"/>
</dbReference>
<evidence type="ECO:0000256" key="3">
    <source>
        <dbReference type="ARBA" id="ARBA00023015"/>
    </source>
</evidence>